<feature type="domain" description="Response regulatory" evidence="2">
    <location>
        <begin position="3"/>
        <end position="117"/>
    </location>
</feature>
<dbReference type="InterPro" id="IPR001789">
    <property type="entry name" value="Sig_transdc_resp-reg_receiver"/>
</dbReference>
<gene>
    <name evidence="4" type="ORF">ACFFIX_12970</name>
</gene>
<dbReference type="InterPro" id="IPR007492">
    <property type="entry name" value="LytTR_DNA-bd_dom"/>
</dbReference>
<feature type="modified residue" description="4-aspartylphosphate" evidence="1">
    <location>
        <position position="54"/>
    </location>
</feature>
<dbReference type="PROSITE" id="PS50930">
    <property type="entry name" value="HTH_LYTTR"/>
    <property type="match status" value="1"/>
</dbReference>
<proteinExistence type="predicted"/>
<evidence type="ECO:0000256" key="1">
    <source>
        <dbReference type="PROSITE-ProRule" id="PRU00169"/>
    </source>
</evidence>
<evidence type="ECO:0000259" key="2">
    <source>
        <dbReference type="PROSITE" id="PS50110"/>
    </source>
</evidence>
<feature type="domain" description="HTH LytTR-type" evidence="3">
    <location>
        <begin position="144"/>
        <end position="248"/>
    </location>
</feature>
<comment type="caution">
    <text evidence="4">The sequence shown here is derived from an EMBL/GenBank/DDBJ whole genome shotgun (WGS) entry which is preliminary data.</text>
</comment>
<organism evidence="4 5">
    <name type="scientific">Metabacillus herbersteinensis</name>
    <dbReference type="NCBI Taxonomy" id="283816"/>
    <lineage>
        <taxon>Bacteria</taxon>
        <taxon>Bacillati</taxon>
        <taxon>Bacillota</taxon>
        <taxon>Bacilli</taxon>
        <taxon>Bacillales</taxon>
        <taxon>Bacillaceae</taxon>
        <taxon>Metabacillus</taxon>
    </lineage>
</organism>
<dbReference type="Gene3D" id="2.40.50.40">
    <property type="match status" value="1"/>
</dbReference>
<sequence>MIKAYLVEDELFAREYLKDSLLESKKVEIAGEADDIEKAIWEIQQLQPEVVFLDIHLAKGNGIELAKQLHSLKKPPFVVFVTAFDEYALTAFELDAVDYILKPFDEKRIEHTLEKIIKWKQLKTNDDRPQPVKEIKPDKSVNKLAVVKDERIIFLDIHNIIYIGTENRQVFVKTVNDKYVIDTLLYEIEQKLDSYSFLRVHRGYIINLEYVNEIEQWFNGTYNLIFSDGSKAPVSRSYIKTVRQCLGF</sequence>
<dbReference type="SMART" id="SM00850">
    <property type="entry name" value="LytTR"/>
    <property type="match status" value="1"/>
</dbReference>
<dbReference type="InterPro" id="IPR011006">
    <property type="entry name" value="CheY-like_superfamily"/>
</dbReference>
<dbReference type="Proteomes" id="UP001589854">
    <property type="component" value="Unassembled WGS sequence"/>
</dbReference>
<accession>A0ABV6GF90</accession>
<name>A0ABV6GF90_9BACI</name>
<reference evidence="4 5" key="1">
    <citation type="submission" date="2024-09" db="EMBL/GenBank/DDBJ databases">
        <authorList>
            <person name="Sun Q."/>
            <person name="Mori K."/>
        </authorList>
    </citation>
    <scope>NUCLEOTIDE SEQUENCE [LARGE SCALE GENOMIC DNA]</scope>
    <source>
        <strain evidence="4 5">CCM 7228</strain>
    </source>
</reference>
<dbReference type="InterPro" id="IPR046947">
    <property type="entry name" value="LytR-like"/>
</dbReference>
<dbReference type="PANTHER" id="PTHR37299:SF1">
    <property type="entry name" value="STAGE 0 SPORULATION PROTEIN A HOMOLOG"/>
    <property type="match status" value="1"/>
</dbReference>
<dbReference type="Pfam" id="PF04397">
    <property type="entry name" value="LytTR"/>
    <property type="match status" value="1"/>
</dbReference>
<dbReference type="PANTHER" id="PTHR37299">
    <property type="entry name" value="TRANSCRIPTIONAL REGULATOR-RELATED"/>
    <property type="match status" value="1"/>
</dbReference>
<dbReference type="SUPFAM" id="SSF52172">
    <property type="entry name" value="CheY-like"/>
    <property type="match status" value="1"/>
</dbReference>
<evidence type="ECO:0000313" key="5">
    <source>
        <dbReference type="Proteomes" id="UP001589854"/>
    </source>
</evidence>
<keyword evidence="5" id="KW-1185">Reference proteome</keyword>
<evidence type="ECO:0000313" key="4">
    <source>
        <dbReference type="EMBL" id="MFC0272347.1"/>
    </source>
</evidence>
<dbReference type="PROSITE" id="PS50110">
    <property type="entry name" value="RESPONSE_REGULATORY"/>
    <property type="match status" value="1"/>
</dbReference>
<protein>
    <submittedName>
        <fullName evidence="4">LytR/AlgR family response regulator transcription factor</fullName>
    </submittedName>
</protein>
<dbReference type="SMART" id="SM00448">
    <property type="entry name" value="REC"/>
    <property type="match status" value="1"/>
</dbReference>
<dbReference type="Gene3D" id="3.40.50.2300">
    <property type="match status" value="1"/>
</dbReference>
<evidence type="ECO:0000259" key="3">
    <source>
        <dbReference type="PROSITE" id="PS50930"/>
    </source>
</evidence>
<keyword evidence="1" id="KW-0597">Phosphoprotein</keyword>
<dbReference type="Gene3D" id="2.20.25.10">
    <property type="match status" value="1"/>
</dbReference>
<dbReference type="RefSeq" id="WP_378934575.1">
    <property type="nucleotide sequence ID" value="NZ_JBHLVO010000010.1"/>
</dbReference>
<dbReference type="EMBL" id="JBHLVO010000010">
    <property type="protein sequence ID" value="MFC0272347.1"/>
    <property type="molecule type" value="Genomic_DNA"/>
</dbReference>
<dbReference type="Pfam" id="PF00072">
    <property type="entry name" value="Response_reg"/>
    <property type="match status" value="1"/>
</dbReference>